<feature type="transmembrane region" description="Helical" evidence="2">
    <location>
        <begin position="353"/>
        <end position="372"/>
    </location>
</feature>
<reference evidence="3 4" key="1">
    <citation type="submission" date="2023-06" db="EMBL/GenBank/DDBJ databases">
        <title>Actinomycetospora Odt1-22.</title>
        <authorList>
            <person name="Supong K."/>
        </authorList>
    </citation>
    <scope>NUCLEOTIDE SEQUENCE [LARGE SCALE GENOMIC DNA]</scope>
    <source>
        <strain evidence="3 4">Odt1-22</strain>
    </source>
</reference>
<feature type="transmembrane region" description="Helical" evidence="2">
    <location>
        <begin position="252"/>
        <end position="271"/>
    </location>
</feature>
<dbReference type="RefSeq" id="WP_286050716.1">
    <property type="nucleotide sequence ID" value="NZ_JASVWF010000001.1"/>
</dbReference>
<name>A0ABT7M203_9PSEU</name>
<proteinExistence type="predicted"/>
<feature type="region of interest" description="Disordered" evidence="1">
    <location>
        <begin position="1"/>
        <end position="48"/>
    </location>
</feature>
<feature type="transmembrane region" description="Helical" evidence="2">
    <location>
        <begin position="146"/>
        <end position="167"/>
    </location>
</feature>
<sequence length="619" mass="64855">MRRARREATPESGLTTLGTDGSAGGGRLSTTSTSIAPPVVTDPPAERRPTRWRPLAAEVGILLIYLVASGLLFHRVLGDLAGRATGVVASDSSLFTWWLGWTWYAITHGLDPFTTTWQNAPTGVNGMWNTGVPVLGVLLGPVTATAGPVVADNVAMILGPVASAYLAHRCLVVLVGPRWIRALAGLVYGFSPFVVAHAWVGHVNLVWSVFPPIVLWASVRVLAAPRRPWLAGALLGLAFSLQMGLYTQTVALGALTLLVVAVVLAVSAPRTALRRVPSVARSVVAMAGVAGVLSAYPVYVLLAGPSRPQASIRESTEMGADAANFVIPSVLTAIRPGTDALAEQMRVYPGEQGSYLGAAMLLVVLVAVVLVASREILLTFVVTILLAVLSLGTSIAVLDQDTGTGLPWRLLLDVPLVGQAEAGRLAPFVALGVVTIWALALQHLTRDLPDGRWGRVGRLTAVGLVLAAAATWVPGDQQGTTDASAPPFFLAGTPGIAPGSIVELVPRPSQDWVRDGGVPVRWQALAGFSFRQTGGYFIGGSDQVPVQHDGLIGPFQQGVLDGGRGDVAAARADLASKQVSTIVVVPELVREPERVLTWSRAVAGNPGRLVEGSWVIPFG</sequence>
<feature type="transmembrane region" description="Helical" evidence="2">
    <location>
        <begin position="456"/>
        <end position="475"/>
    </location>
</feature>
<evidence type="ECO:0000313" key="3">
    <source>
        <dbReference type="EMBL" id="MDL5154680.1"/>
    </source>
</evidence>
<feature type="transmembrane region" description="Helical" evidence="2">
    <location>
        <begin position="425"/>
        <end position="444"/>
    </location>
</feature>
<dbReference type="Proteomes" id="UP001231924">
    <property type="component" value="Unassembled WGS sequence"/>
</dbReference>
<feature type="transmembrane region" description="Helical" evidence="2">
    <location>
        <begin position="283"/>
        <end position="302"/>
    </location>
</feature>
<protein>
    <submittedName>
        <fullName evidence="3">Uncharacterized protein</fullName>
    </submittedName>
</protein>
<feature type="transmembrane region" description="Helical" evidence="2">
    <location>
        <begin position="377"/>
        <end position="398"/>
    </location>
</feature>
<accession>A0ABT7M203</accession>
<gene>
    <name evidence="3" type="ORF">QRT03_01825</name>
</gene>
<evidence type="ECO:0000256" key="2">
    <source>
        <dbReference type="SAM" id="Phobius"/>
    </source>
</evidence>
<feature type="transmembrane region" description="Helical" evidence="2">
    <location>
        <begin position="55"/>
        <end position="73"/>
    </location>
</feature>
<evidence type="ECO:0000256" key="1">
    <source>
        <dbReference type="SAM" id="MobiDB-lite"/>
    </source>
</evidence>
<feature type="transmembrane region" description="Helical" evidence="2">
    <location>
        <begin position="179"/>
        <end position="199"/>
    </location>
</feature>
<keyword evidence="2" id="KW-1133">Transmembrane helix</keyword>
<dbReference type="EMBL" id="JASVWF010000001">
    <property type="protein sequence ID" value="MDL5154680.1"/>
    <property type="molecule type" value="Genomic_DNA"/>
</dbReference>
<organism evidence="3 4">
    <name type="scientific">Actinomycetospora termitidis</name>
    <dbReference type="NCBI Taxonomy" id="3053470"/>
    <lineage>
        <taxon>Bacteria</taxon>
        <taxon>Bacillati</taxon>
        <taxon>Actinomycetota</taxon>
        <taxon>Actinomycetes</taxon>
        <taxon>Pseudonocardiales</taxon>
        <taxon>Pseudonocardiaceae</taxon>
        <taxon>Actinomycetospora</taxon>
    </lineage>
</organism>
<keyword evidence="2" id="KW-0812">Transmembrane</keyword>
<evidence type="ECO:0000313" key="4">
    <source>
        <dbReference type="Proteomes" id="UP001231924"/>
    </source>
</evidence>
<keyword evidence="2" id="KW-0472">Membrane</keyword>
<comment type="caution">
    <text evidence="3">The sequence shown here is derived from an EMBL/GenBank/DDBJ whole genome shotgun (WGS) entry which is preliminary data.</text>
</comment>
<keyword evidence="4" id="KW-1185">Reference proteome</keyword>